<accession>A0A7W9FRH1</accession>
<name>A0A7W9FRH1_BREVE</name>
<gene>
    <name evidence="3" type="ORF">HNP47_000115</name>
</gene>
<evidence type="ECO:0000313" key="3">
    <source>
        <dbReference type="EMBL" id="MBB5770146.1"/>
    </source>
</evidence>
<evidence type="ECO:0000313" key="4">
    <source>
        <dbReference type="Proteomes" id="UP000556201"/>
    </source>
</evidence>
<proteinExistence type="predicted"/>
<feature type="region of interest" description="Disordered" evidence="1">
    <location>
        <begin position="1"/>
        <end position="26"/>
    </location>
</feature>
<keyword evidence="2" id="KW-0812">Transmembrane</keyword>
<keyword evidence="2" id="KW-0472">Membrane</keyword>
<comment type="caution">
    <text evidence="3">The sequence shown here is derived from an EMBL/GenBank/DDBJ whole genome shotgun (WGS) entry which is preliminary data.</text>
</comment>
<evidence type="ECO:0000256" key="1">
    <source>
        <dbReference type="SAM" id="MobiDB-lite"/>
    </source>
</evidence>
<dbReference type="RefSeq" id="WP_184277515.1">
    <property type="nucleotide sequence ID" value="NZ_JACHLJ010000001.1"/>
</dbReference>
<feature type="transmembrane region" description="Helical" evidence="2">
    <location>
        <begin position="91"/>
        <end position="108"/>
    </location>
</feature>
<protein>
    <submittedName>
        <fullName evidence="3">Uncharacterized protein</fullName>
    </submittedName>
</protein>
<reference evidence="3 4" key="1">
    <citation type="submission" date="2020-08" db="EMBL/GenBank/DDBJ databases">
        <title>Functional genomics of gut bacteria from endangered species of beetles.</title>
        <authorList>
            <person name="Carlos-Shanley C."/>
        </authorList>
    </citation>
    <scope>NUCLEOTIDE SEQUENCE [LARGE SCALE GENOMIC DNA]</scope>
    <source>
        <strain evidence="3 4">S00192</strain>
    </source>
</reference>
<organism evidence="3 4">
    <name type="scientific">Brevundimonas vesicularis</name>
    <name type="common">Pseudomonas vesicularis</name>
    <dbReference type="NCBI Taxonomy" id="41276"/>
    <lineage>
        <taxon>Bacteria</taxon>
        <taxon>Pseudomonadati</taxon>
        <taxon>Pseudomonadota</taxon>
        <taxon>Alphaproteobacteria</taxon>
        <taxon>Caulobacterales</taxon>
        <taxon>Caulobacteraceae</taxon>
        <taxon>Brevundimonas</taxon>
    </lineage>
</organism>
<evidence type="ECO:0000256" key="2">
    <source>
        <dbReference type="SAM" id="Phobius"/>
    </source>
</evidence>
<dbReference type="AlphaFoldDB" id="A0A7W9FRH1"/>
<sequence length="114" mass="12531">MADVHTLDFTSARSQSPRRPNSDDDARAVRIDLTETDMDAWRNVVVFGSGARYAYTPDPEVTPPVEPMAALPADAPSPIVWHRQPDRIVQTVRLCLIAAAVVLAFAQIDAWMSA</sequence>
<dbReference type="EMBL" id="JACHLJ010000001">
    <property type="protein sequence ID" value="MBB5770146.1"/>
    <property type="molecule type" value="Genomic_DNA"/>
</dbReference>
<keyword evidence="2" id="KW-1133">Transmembrane helix</keyword>
<feature type="compositionally biased region" description="Polar residues" evidence="1">
    <location>
        <begin position="8"/>
        <end position="19"/>
    </location>
</feature>
<dbReference type="Proteomes" id="UP000556201">
    <property type="component" value="Unassembled WGS sequence"/>
</dbReference>